<dbReference type="GO" id="GO:0004857">
    <property type="term" value="F:enzyme inhibitor activity"/>
    <property type="evidence" value="ECO:0007669"/>
    <property type="project" value="InterPro"/>
</dbReference>
<dbReference type="AlphaFoldDB" id="A0A1J7HAV1"/>
<feature type="domain" description="Pectinesterase inhibitor" evidence="2">
    <location>
        <begin position="84"/>
        <end position="223"/>
    </location>
</feature>
<organism evidence="3 4">
    <name type="scientific">Lupinus angustifolius</name>
    <name type="common">Narrow-leaved blue lupine</name>
    <dbReference type="NCBI Taxonomy" id="3871"/>
    <lineage>
        <taxon>Eukaryota</taxon>
        <taxon>Viridiplantae</taxon>
        <taxon>Streptophyta</taxon>
        <taxon>Embryophyta</taxon>
        <taxon>Tracheophyta</taxon>
        <taxon>Spermatophyta</taxon>
        <taxon>Magnoliopsida</taxon>
        <taxon>eudicotyledons</taxon>
        <taxon>Gunneridae</taxon>
        <taxon>Pentapetalae</taxon>
        <taxon>rosids</taxon>
        <taxon>fabids</taxon>
        <taxon>Fabales</taxon>
        <taxon>Fabaceae</taxon>
        <taxon>Papilionoideae</taxon>
        <taxon>50 kb inversion clade</taxon>
        <taxon>genistoids sensu lato</taxon>
        <taxon>core genistoids</taxon>
        <taxon>Genisteae</taxon>
        <taxon>Lupinus</taxon>
    </lineage>
</organism>
<dbReference type="Pfam" id="PF04043">
    <property type="entry name" value="PMEI"/>
    <property type="match status" value="1"/>
</dbReference>
<dbReference type="SMART" id="SM00856">
    <property type="entry name" value="PMEI"/>
    <property type="match status" value="1"/>
</dbReference>
<name>A0A1J7HAV1_LUPAN</name>
<dbReference type="InterPro" id="IPR006501">
    <property type="entry name" value="Pectinesterase_inhib_dom"/>
</dbReference>
<dbReference type="InterPro" id="IPR035513">
    <property type="entry name" value="Invertase/methylesterase_inhib"/>
</dbReference>
<proteinExistence type="predicted"/>
<accession>A0A1J7HAV1</accession>
<dbReference type="Gramene" id="OIV98868">
    <property type="protein sequence ID" value="OIV98868"/>
    <property type="gene ID" value="TanjilG_21699"/>
</dbReference>
<dbReference type="Proteomes" id="UP000188354">
    <property type="component" value="Chromosome LG13"/>
</dbReference>
<feature type="signal peptide" evidence="1">
    <location>
        <begin position="1"/>
        <end position="24"/>
    </location>
</feature>
<evidence type="ECO:0000313" key="3">
    <source>
        <dbReference type="EMBL" id="OIV98868.1"/>
    </source>
</evidence>
<dbReference type="Gene3D" id="1.20.140.40">
    <property type="entry name" value="Invertase/pectin methylesterase inhibitor family protein"/>
    <property type="match status" value="1"/>
</dbReference>
<dbReference type="EMBL" id="CM007373">
    <property type="protein sequence ID" value="OIV98868.1"/>
    <property type="molecule type" value="Genomic_DNA"/>
</dbReference>
<evidence type="ECO:0000259" key="2">
    <source>
        <dbReference type="SMART" id="SM00856"/>
    </source>
</evidence>
<evidence type="ECO:0000256" key="1">
    <source>
        <dbReference type="SAM" id="SignalP"/>
    </source>
</evidence>
<dbReference type="SUPFAM" id="SSF101148">
    <property type="entry name" value="Plant invertase/pectin methylesterase inhibitor"/>
    <property type="match status" value="1"/>
</dbReference>
<feature type="chain" id="PRO_5012385369" description="Pectinesterase inhibitor domain-containing protein" evidence="1">
    <location>
        <begin position="25"/>
        <end position="230"/>
    </location>
</feature>
<gene>
    <name evidence="3" type="ORF">TanjilG_21699</name>
</gene>
<evidence type="ECO:0000313" key="4">
    <source>
        <dbReference type="Proteomes" id="UP000188354"/>
    </source>
</evidence>
<protein>
    <recommendedName>
        <fullName evidence="2">Pectinesterase inhibitor domain-containing protein</fullName>
    </recommendedName>
</protein>
<reference evidence="3 4" key="1">
    <citation type="journal article" date="2017" name="Plant Biotechnol. J.">
        <title>A comprehensive draft genome sequence for lupin (Lupinus angustifolius), an emerging health food: insights into plant-microbe interactions and legume evolution.</title>
        <authorList>
            <person name="Hane J.K."/>
            <person name="Ming Y."/>
            <person name="Kamphuis L.G."/>
            <person name="Nelson M.N."/>
            <person name="Garg G."/>
            <person name="Atkins C.A."/>
            <person name="Bayer P.E."/>
            <person name="Bravo A."/>
            <person name="Bringans S."/>
            <person name="Cannon S."/>
            <person name="Edwards D."/>
            <person name="Foley R."/>
            <person name="Gao L.L."/>
            <person name="Harrison M.J."/>
            <person name="Huang W."/>
            <person name="Hurgobin B."/>
            <person name="Li S."/>
            <person name="Liu C.W."/>
            <person name="McGrath A."/>
            <person name="Morahan G."/>
            <person name="Murray J."/>
            <person name="Weller J."/>
            <person name="Jian J."/>
            <person name="Singh K.B."/>
        </authorList>
    </citation>
    <scope>NUCLEOTIDE SEQUENCE [LARGE SCALE GENOMIC DNA]</scope>
    <source>
        <strain evidence="4">cv. Tanjil</strain>
        <tissue evidence="3">Whole plant</tissue>
    </source>
</reference>
<keyword evidence="1" id="KW-0732">Signal</keyword>
<sequence length="230" mass="24589">MAHLACCLVLISLCLCLVLEPALAGRKGLNKIKSTEHIIAPSEAPLQYTVLPPASTSQYVLLPPASASQYAVLPPASATFPIIVPSEYVMAKQLCQDSRQPELCRKIIQGGKIDPVTEAKITIEIASSMALRASAYMSKISTRKDLASGALNSCMLSYEKAIIALNLSYINFETNPKNAIQSLGKADYHVGFCTASLGQENDIPPVLKANKSMQGMIKAATSVVAEKQAH</sequence>
<keyword evidence="4" id="KW-1185">Reference proteome</keyword>